<feature type="compositionally biased region" description="Basic and acidic residues" evidence="1">
    <location>
        <begin position="123"/>
        <end position="136"/>
    </location>
</feature>
<evidence type="ECO:0000256" key="1">
    <source>
        <dbReference type="SAM" id="MobiDB-lite"/>
    </source>
</evidence>
<dbReference type="EMBL" id="LASV01000143">
    <property type="protein sequence ID" value="KKA22381.1"/>
    <property type="molecule type" value="Genomic_DNA"/>
</dbReference>
<keyword evidence="3" id="KW-1185">Reference proteome</keyword>
<protein>
    <submittedName>
        <fullName evidence="2">Uncharacterized protein</fullName>
    </submittedName>
</protein>
<organism evidence="2 3">
    <name type="scientific">Rasamsonia emersonii (strain ATCC 16479 / CBS 393.64 / IMI 116815)</name>
    <dbReference type="NCBI Taxonomy" id="1408163"/>
    <lineage>
        <taxon>Eukaryota</taxon>
        <taxon>Fungi</taxon>
        <taxon>Dikarya</taxon>
        <taxon>Ascomycota</taxon>
        <taxon>Pezizomycotina</taxon>
        <taxon>Eurotiomycetes</taxon>
        <taxon>Eurotiomycetidae</taxon>
        <taxon>Eurotiales</taxon>
        <taxon>Trichocomaceae</taxon>
        <taxon>Rasamsonia</taxon>
    </lineage>
</organism>
<comment type="caution">
    <text evidence="2">The sequence shown here is derived from an EMBL/GenBank/DDBJ whole genome shotgun (WGS) entry which is preliminary data.</text>
</comment>
<proteinExistence type="predicted"/>
<dbReference type="GeneID" id="25315936"/>
<feature type="compositionally biased region" description="Basic and acidic residues" evidence="1">
    <location>
        <begin position="76"/>
        <end position="85"/>
    </location>
</feature>
<sequence>MAPAAGNRLQGAICIHSSDREDAIQHRADIVAEPPTDGVDRDSSEDQADGVTQRLSLAHGREANVTSQARRTPPRHQADGRRQAHGDGQPKQGPKDDALVAHHVGERAKDQQRAPGRQRVHGRGPEQETLAEHEVWGCRSPWC</sequence>
<dbReference type="AlphaFoldDB" id="A0A0F4YX04"/>
<gene>
    <name evidence="2" type="ORF">T310_3587</name>
</gene>
<feature type="region of interest" description="Disordered" evidence="1">
    <location>
        <begin position="24"/>
        <end position="143"/>
    </location>
</feature>
<dbReference type="RefSeq" id="XP_013328993.1">
    <property type="nucleotide sequence ID" value="XM_013473539.1"/>
</dbReference>
<accession>A0A0F4YX04</accession>
<evidence type="ECO:0000313" key="2">
    <source>
        <dbReference type="EMBL" id="KKA22381.1"/>
    </source>
</evidence>
<dbReference type="Proteomes" id="UP000053958">
    <property type="component" value="Unassembled WGS sequence"/>
</dbReference>
<name>A0A0F4YX04_RASE3</name>
<feature type="compositionally biased region" description="Basic and acidic residues" evidence="1">
    <location>
        <begin position="93"/>
        <end position="112"/>
    </location>
</feature>
<reference evidence="2 3" key="1">
    <citation type="submission" date="2015-04" db="EMBL/GenBank/DDBJ databases">
        <authorList>
            <person name="Heijne W.H."/>
            <person name="Fedorova N.D."/>
            <person name="Nierman W.C."/>
            <person name="Vollebregt A.W."/>
            <person name="Zhao Z."/>
            <person name="Wu L."/>
            <person name="Kumar M."/>
            <person name="Stam H."/>
            <person name="van den Berg M.A."/>
            <person name="Pel H.J."/>
        </authorList>
    </citation>
    <scope>NUCLEOTIDE SEQUENCE [LARGE SCALE GENOMIC DNA]</scope>
    <source>
        <strain evidence="2 3">CBS 393.64</strain>
    </source>
</reference>
<evidence type="ECO:0000313" key="3">
    <source>
        <dbReference type="Proteomes" id="UP000053958"/>
    </source>
</evidence>